<dbReference type="CDD" id="cd12383">
    <property type="entry name" value="RRM_RBM42"/>
    <property type="match status" value="1"/>
</dbReference>
<dbReference type="Pfam" id="PF00076">
    <property type="entry name" value="RRM_1"/>
    <property type="match status" value="1"/>
</dbReference>
<dbReference type="GO" id="GO:0003729">
    <property type="term" value="F:mRNA binding"/>
    <property type="evidence" value="ECO:0007669"/>
    <property type="project" value="InterPro"/>
</dbReference>
<reference evidence="8" key="1">
    <citation type="submission" date="2022-01" db="UniProtKB">
        <authorList>
            <consortium name="EnsemblMetazoa"/>
        </authorList>
    </citation>
    <scope>IDENTIFICATION</scope>
</reference>
<dbReference type="RefSeq" id="XP_014249165.1">
    <property type="nucleotide sequence ID" value="XM_014393679.2"/>
</dbReference>
<evidence type="ECO:0000313" key="9">
    <source>
        <dbReference type="Proteomes" id="UP000494040"/>
    </source>
</evidence>
<dbReference type="AlphaFoldDB" id="A0A8I6TEB8"/>
<evidence type="ECO:0000256" key="5">
    <source>
        <dbReference type="PROSITE-ProRule" id="PRU00176"/>
    </source>
</evidence>
<dbReference type="OrthoDB" id="1749473at2759"/>
<dbReference type="PROSITE" id="PS50102">
    <property type="entry name" value="RRM"/>
    <property type="match status" value="1"/>
</dbReference>
<feature type="region of interest" description="Disordered" evidence="6">
    <location>
        <begin position="118"/>
        <end position="144"/>
    </location>
</feature>
<evidence type="ECO:0000256" key="4">
    <source>
        <dbReference type="ARBA" id="ARBA00030574"/>
    </source>
</evidence>
<dbReference type="InterPro" id="IPR050825">
    <property type="entry name" value="RBM42_RBP45_47-like"/>
</dbReference>
<dbReference type="InterPro" id="IPR012677">
    <property type="entry name" value="Nucleotide-bd_a/b_plait_sf"/>
</dbReference>
<accession>A0A8I6TEB8</accession>
<protein>
    <recommendedName>
        <fullName evidence="2">RNA-binding protein 42</fullName>
    </recommendedName>
    <alternativeName>
        <fullName evidence="4">RNA-binding motif protein 42</fullName>
    </alternativeName>
</protein>
<dbReference type="SUPFAM" id="SSF54928">
    <property type="entry name" value="RNA-binding domain, RBD"/>
    <property type="match status" value="1"/>
</dbReference>
<dbReference type="InterPro" id="IPR000504">
    <property type="entry name" value="RRM_dom"/>
</dbReference>
<keyword evidence="3 5" id="KW-0694">RNA-binding</keyword>
<sequence>MSGLAEDKFKKMQDEMSRFEEEIGLPIPEVGAIGPRVISTSTFNDAQKQLAAIDVQRPNLDYNGSVYRGSSLPQVGSIPGPPIPPSGLPPTFSLMVPPMVQIQSNYTATTASTFQTPSIPQTRFIPPPPPQVTVPDDSPKSSNVPAVLSGSPMMYVNPQMDLSIYETEPTPVNPILPNQETLEEAKRMQKLSKKAAELSYHLSRRKEKKNKKLIRTAGGQTWEDQTLAEWEDDDFRLFCGDLGNDVTDEVLTRAFSKYSSFLKARVVRDKRTNKTKGFGFVSFKDPQDFIRATKEMNGRYVGSRPIKLRKSSWKSRSMDVVRKKEKEKATLINMLTGR</sequence>
<keyword evidence="9" id="KW-1185">Reference proteome</keyword>
<dbReference type="GeneID" id="106666468"/>
<evidence type="ECO:0000256" key="3">
    <source>
        <dbReference type="ARBA" id="ARBA00022884"/>
    </source>
</evidence>
<dbReference type="PANTHER" id="PTHR47640">
    <property type="entry name" value="TRNA SELENOCYSTEINE 1-ASSOCIATED PROTEIN 1-RELATED-RELATED"/>
    <property type="match status" value="1"/>
</dbReference>
<dbReference type="SMART" id="SM00360">
    <property type="entry name" value="RRM"/>
    <property type="match status" value="1"/>
</dbReference>
<evidence type="ECO:0000313" key="8">
    <source>
        <dbReference type="EnsemblMetazoa" id="XP_014249165.1"/>
    </source>
</evidence>
<evidence type="ECO:0000256" key="2">
    <source>
        <dbReference type="ARBA" id="ARBA00015192"/>
    </source>
</evidence>
<evidence type="ECO:0000259" key="7">
    <source>
        <dbReference type="PROSITE" id="PS50102"/>
    </source>
</evidence>
<dbReference type="InterPro" id="IPR034215">
    <property type="entry name" value="RBM42_RRM"/>
</dbReference>
<dbReference type="InterPro" id="IPR035979">
    <property type="entry name" value="RBD_domain_sf"/>
</dbReference>
<evidence type="ECO:0000256" key="6">
    <source>
        <dbReference type="SAM" id="MobiDB-lite"/>
    </source>
</evidence>
<dbReference type="KEGG" id="clec:106666468"/>
<evidence type="ECO:0000256" key="1">
    <source>
        <dbReference type="ARBA" id="ARBA00007408"/>
    </source>
</evidence>
<dbReference type="Gene3D" id="3.30.70.330">
    <property type="match status" value="1"/>
</dbReference>
<dbReference type="EnsemblMetazoa" id="XM_014393679.2">
    <property type="protein sequence ID" value="XP_014249165.1"/>
    <property type="gene ID" value="LOC106666468"/>
</dbReference>
<proteinExistence type="inferred from homology"/>
<name>A0A8I6TEB8_CIMLE</name>
<feature type="domain" description="RRM" evidence="7">
    <location>
        <begin position="235"/>
        <end position="313"/>
    </location>
</feature>
<dbReference type="Proteomes" id="UP000494040">
    <property type="component" value="Unassembled WGS sequence"/>
</dbReference>
<dbReference type="PANTHER" id="PTHR47640:SF11">
    <property type="entry name" value="RNA-BINDING PROTEIN 42"/>
    <property type="match status" value="1"/>
</dbReference>
<comment type="similarity">
    <text evidence="1">Belongs to the RRM RBM42 family.</text>
</comment>
<organism evidence="8 9">
    <name type="scientific">Cimex lectularius</name>
    <name type="common">Bed bug</name>
    <name type="synonym">Acanthia lectularia</name>
    <dbReference type="NCBI Taxonomy" id="79782"/>
    <lineage>
        <taxon>Eukaryota</taxon>
        <taxon>Metazoa</taxon>
        <taxon>Ecdysozoa</taxon>
        <taxon>Arthropoda</taxon>
        <taxon>Hexapoda</taxon>
        <taxon>Insecta</taxon>
        <taxon>Pterygota</taxon>
        <taxon>Neoptera</taxon>
        <taxon>Paraneoptera</taxon>
        <taxon>Hemiptera</taxon>
        <taxon>Heteroptera</taxon>
        <taxon>Panheteroptera</taxon>
        <taxon>Cimicomorpha</taxon>
        <taxon>Cimicidae</taxon>
        <taxon>Cimex</taxon>
    </lineage>
</organism>